<evidence type="ECO:0000313" key="2">
    <source>
        <dbReference type="Proteomes" id="UP001630127"/>
    </source>
</evidence>
<proteinExistence type="predicted"/>
<evidence type="ECO:0000313" key="1">
    <source>
        <dbReference type="EMBL" id="KAL3534565.1"/>
    </source>
</evidence>
<keyword evidence="2" id="KW-1185">Reference proteome</keyword>
<dbReference type="Proteomes" id="UP001630127">
    <property type="component" value="Unassembled WGS sequence"/>
</dbReference>
<name>A0ABD3ATM3_9GENT</name>
<dbReference type="AlphaFoldDB" id="A0ABD3ATM3"/>
<sequence length="120" mass="13617">MSSEETFSLNYGKEVYRISSANIFFEIGTAMDKVSKRLGYSLMARDRNGKLLKILVDDREGKTGLMLMMAEAMRPALVLAKEEGWDRVQLFCSNKAIVEKLNKKTTEDVNLATFLEDILN</sequence>
<comment type="caution">
    <text evidence="1">The sequence shown here is derived from an EMBL/GenBank/DDBJ whole genome shotgun (WGS) entry which is preliminary data.</text>
</comment>
<protein>
    <recommendedName>
        <fullName evidence="3">RNase H type-1 domain-containing protein</fullName>
    </recommendedName>
</protein>
<evidence type="ECO:0008006" key="3">
    <source>
        <dbReference type="Google" id="ProtNLM"/>
    </source>
</evidence>
<accession>A0ABD3ATM3</accession>
<organism evidence="1 2">
    <name type="scientific">Cinchona calisaya</name>
    <dbReference type="NCBI Taxonomy" id="153742"/>
    <lineage>
        <taxon>Eukaryota</taxon>
        <taxon>Viridiplantae</taxon>
        <taxon>Streptophyta</taxon>
        <taxon>Embryophyta</taxon>
        <taxon>Tracheophyta</taxon>
        <taxon>Spermatophyta</taxon>
        <taxon>Magnoliopsida</taxon>
        <taxon>eudicotyledons</taxon>
        <taxon>Gunneridae</taxon>
        <taxon>Pentapetalae</taxon>
        <taxon>asterids</taxon>
        <taxon>lamiids</taxon>
        <taxon>Gentianales</taxon>
        <taxon>Rubiaceae</taxon>
        <taxon>Cinchonoideae</taxon>
        <taxon>Cinchoneae</taxon>
        <taxon>Cinchona</taxon>
    </lineage>
</organism>
<reference evidence="1 2" key="1">
    <citation type="submission" date="2024-11" db="EMBL/GenBank/DDBJ databases">
        <title>A near-complete genome assembly of Cinchona calisaya.</title>
        <authorList>
            <person name="Lian D.C."/>
            <person name="Zhao X.W."/>
            <person name="Wei L."/>
        </authorList>
    </citation>
    <scope>NUCLEOTIDE SEQUENCE [LARGE SCALE GENOMIC DNA]</scope>
    <source>
        <tissue evidence="1">Nenye</tissue>
    </source>
</reference>
<dbReference type="EMBL" id="JBJUIK010000002">
    <property type="protein sequence ID" value="KAL3534565.1"/>
    <property type="molecule type" value="Genomic_DNA"/>
</dbReference>
<gene>
    <name evidence="1" type="ORF">ACH5RR_003026</name>
</gene>